<dbReference type="AlphaFoldDB" id="B0TE76"/>
<dbReference type="KEGG" id="hmo:HM1_1701"/>
<name>B0TE76_HELMI</name>
<keyword evidence="2" id="KW-1185">Reference proteome</keyword>
<accession>B0TE76</accession>
<evidence type="ECO:0000313" key="1">
    <source>
        <dbReference type="EMBL" id="ABZ84271.1"/>
    </source>
</evidence>
<dbReference type="HOGENOM" id="CLU_3062228_0_0_9"/>
<dbReference type="STRING" id="498761.HM1_1701"/>
<gene>
    <name evidence="1" type="ORF">HM1_1701</name>
</gene>
<protein>
    <submittedName>
        <fullName evidence="1">Uncharacterized protein</fullName>
    </submittedName>
</protein>
<evidence type="ECO:0000313" key="2">
    <source>
        <dbReference type="Proteomes" id="UP000008550"/>
    </source>
</evidence>
<sequence>MPATLRFPGFELNLDQPDGVPAGAFLDLLFLFRHKGPDSFCLCVIPVEIRNTC</sequence>
<proteinExistence type="predicted"/>
<dbReference type="Proteomes" id="UP000008550">
    <property type="component" value="Chromosome"/>
</dbReference>
<reference evidence="1 2" key="1">
    <citation type="journal article" date="2008" name="J. Bacteriol.">
        <title>The genome of Heliobacterium modesticaldum, a phototrophic representative of the Firmicutes containing the simplest photosynthetic apparatus.</title>
        <authorList>
            <person name="Sattley W.M."/>
            <person name="Madigan M.T."/>
            <person name="Swingley W.D."/>
            <person name="Cheung P.C."/>
            <person name="Clocksin K.M."/>
            <person name="Conrad A.L."/>
            <person name="Dejesa L.C."/>
            <person name="Honchak B.M."/>
            <person name="Jung D.O."/>
            <person name="Karbach L.E."/>
            <person name="Kurdoglu A."/>
            <person name="Lahiri S."/>
            <person name="Mastrian S.D."/>
            <person name="Page L.E."/>
            <person name="Taylor H.L."/>
            <person name="Wang Z.T."/>
            <person name="Raymond J."/>
            <person name="Chen M."/>
            <person name="Blankenship R.E."/>
            <person name="Touchman J.W."/>
        </authorList>
    </citation>
    <scope>NUCLEOTIDE SEQUENCE [LARGE SCALE GENOMIC DNA]</scope>
    <source>
        <strain evidence="2">ATCC 51547 / Ice1</strain>
    </source>
</reference>
<organism evidence="1 2">
    <name type="scientific">Heliobacterium modesticaldum (strain ATCC 51547 / Ice1)</name>
    <dbReference type="NCBI Taxonomy" id="498761"/>
    <lineage>
        <taxon>Bacteria</taxon>
        <taxon>Bacillati</taxon>
        <taxon>Bacillota</taxon>
        <taxon>Clostridia</taxon>
        <taxon>Eubacteriales</taxon>
        <taxon>Heliobacteriaceae</taxon>
        <taxon>Heliomicrobium</taxon>
    </lineage>
</organism>
<dbReference type="EMBL" id="CP000930">
    <property type="protein sequence ID" value="ABZ84271.1"/>
    <property type="molecule type" value="Genomic_DNA"/>
</dbReference>